<keyword evidence="2" id="KW-1185">Reference proteome</keyword>
<evidence type="ECO:0000313" key="2">
    <source>
        <dbReference type="Proteomes" id="UP001054252"/>
    </source>
</evidence>
<organism evidence="1 2">
    <name type="scientific">Rubroshorea leprosula</name>
    <dbReference type="NCBI Taxonomy" id="152421"/>
    <lineage>
        <taxon>Eukaryota</taxon>
        <taxon>Viridiplantae</taxon>
        <taxon>Streptophyta</taxon>
        <taxon>Embryophyta</taxon>
        <taxon>Tracheophyta</taxon>
        <taxon>Spermatophyta</taxon>
        <taxon>Magnoliopsida</taxon>
        <taxon>eudicotyledons</taxon>
        <taxon>Gunneridae</taxon>
        <taxon>Pentapetalae</taxon>
        <taxon>rosids</taxon>
        <taxon>malvids</taxon>
        <taxon>Malvales</taxon>
        <taxon>Dipterocarpaceae</taxon>
        <taxon>Rubroshorea</taxon>
    </lineage>
</organism>
<comment type="caution">
    <text evidence="1">The sequence shown here is derived from an EMBL/GenBank/DDBJ whole genome shotgun (WGS) entry which is preliminary data.</text>
</comment>
<name>A0AAV5I269_9ROSI</name>
<accession>A0AAV5I269</accession>
<dbReference type="AlphaFoldDB" id="A0AAV5I269"/>
<sequence>MSAHKIILGRIPSLRDAQKRTVFENIVLPPAELFVKWVVTSTFAHRHCSIGLDYWRQWRNPTLK</sequence>
<dbReference type="EMBL" id="BPVZ01000007">
    <property type="protein sequence ID" value="GKU93611.1"/>
    <property type="molecule type" value="Genomic_DNA"/>
</dbReference>
<dbReference type="Proteomes" id="UP001054252">
    <property type="component" value="Unassembled WGS sequence"/>
</dbReference>
<proteinExistence type="predicted"/>
<evidence type="ECO:0000313" key="1">
    <source>
        <dbReference type="EMBL" id="GKU93611.1"/>
    </source>
</evidence>
<gene>
    <name evidence="1" type="ORF">SLEP1_g7188</name>
</gene>
<reference evidence="1 2" key="1">
    <citation type="journal article" date="2021" name="Commun. Biol.">
        <title>The genome of Shorea leprosula (Dipterocarpaceae) highlights the ecological relevance of drought in aseasonal tropical rainforests.</title>
        <authorList>
            <person name="Ng K.K.S."/>
            <person name="Kobayashi M.J."/>
            <person name="Fawcett J.A."/>
            <person name="Hatakeyama M."/>
            <person name="Paape T."/>
            <person name="Ng C.H."/>
            <person name="Ang C.C."/>
            <person name="Tnah L.H."/>
            <person name="Lee C.T."/>
            <person name="Nishiyama T."/>
            <person name="Sese J."/>
            <person name="O'Brien M.J."/>
            <person name="Copetti D."/>
            <person name="Mohd Noor M.I."/>
            <person name="Ong R.C."/>
            <person name="Putra M."/>
            <person name="Sireger I.Z."/>
            <person name="Indrioko S."/>
            <person name="Kosugi Y."/>
            <person name="Izuno A."/>
            <person name="Isagi Y."/>
            <person name="Lee S.L."/>
            <person name="Shimizu K.K."/>
        </authorList>
    </citation>
    <scope>NUCLEOTIDE SEQUENCE [LARGE SCALE GENOMIC DNA]</scope>
    <source>
        <strain evidence="1">214</strain>
    </source>
</reference>
<protein>
    <submittedName>
        <fullName evidence="1">Uncharacterized protein</fullName>
    </submittedName>
</protein>